<evidence type="ECO:0000313" key="1">
    <source>
        <dbReference type="EMBL" id="MPM69991.1"/>
    </source>
</evidence>
<dbReference type="AlphaFoldDB" id="A0A645BZ91"/>
<name>A0A645BZ91_9ZZZZ</name>
<dbReference type="EMBL" id="VSSQ01023201">
    <property type="protein sequence ID" value="MPM69991.1"/>
    <property type="molecule type" value="Genomic_DNA"/>
</dbReference>
<proteinExistence type="predicted"/>
<comment type="caution">
    <text evidence="1">The sequence shown here is derived from an EMBL/GenBank/DDBJ whole genome shotgun (WGS) entry which is preliminary data.</text>
</comment>
<sequence length="55" mass="6751">MSDLYNIEENMDCVQIEIDKLIYDIELENNEHILNYNYIEEKLDEIVREIAKERM</sequence>
<gene>
    <name evidence="1" type="ORF">SDC9_116939</name>
</gene>
<protein>
    <submittedName>
        <fullName evidence="1">Uncharacterized protein</fullName>
    </submittedName>
</protein>
<organism evidence="1">
    <name type="scientific">bioreactor metagenome</name>
    <dbReference type="NCBI Taxonomy" id="1076179"/>
    <lineage>
        <taxon>unclassified sequences</taxon>
        <taxon>metagenomes</taxon>
        <taxon>ecological metagenomes</taxon>
    </lineage>
</organism>
<reference evidence="1" key="1">
    <citation type="submission" date="2019-08" db="EMBL/GenBank/DDBJ databases">
        <authorList>
            <person name="Kucharzyk K."/>
            <person name="Murdoch R.W."/>
            <person name="Higgins S."/>
            <person name="Loffler F."/>
        </authorList>
    </citation>
    <scope>NUCLEOTIDE SEQUENCE</scope>
</reference>
<accession>A0A645BZ91</accession>